<dbReference type="Pfam" id="PF02884">
    <property type="entry name" value="Lyase_8_C"/>
    <property type="match status" value="1"/>
</dbReference>
<dbReference type="Gene3D" id="2.60.220.10">
    <property type="entry name" value="Polysaccharide lyase family 8-like, C-terminal"/>
    <property type="match status" value="1"/>
</dbReference>
<evidence type="ECO:0000256" key="4">
    <source>
        <dbReference type="SAM" id="SignalP"/>
    </source>
</evidence>
<dbReference type="InterPro" id="IPR008979">
    <property type="entry name" value="Galactose-bd-like_sf"/>
</dbReference>
<dbReference type="SUPFAM" id="SSF74650">
    <property type="entry name" value="Galactose mutarotase-like"/>
    <property type="match status" value="1"/>
</dbReference>
<dbReference type="Gene3D" id="2.60.120.260">
    <property type="entry name" value="Galactose-binding domain-like"/>
    <property type="match status" value="1"/>
</dbReference>
<dbReference type="Gene3D" id="2.70.98.10">
    <property type="match status" value="1"/>
</dbReference>
<evidence type="ECO:0000313" key="6">
    <source>
        <dbReference type="EMBL" id="MFC5450372.1"/>
    </source>
</evidence>
<evidence type="ECO:0000313" key="7">
    <source>
        <dbReference type="Proteomes" id="UP001596044"/>
    </source>
</evidence>
<dbReference type="SMART" id="SM00635">
    <property type="entry name" value="BID_2"/>
    <property type="match status" value="1"/>
</dbReference>
<dbReference type="PANTHER" id="PTHR38481">
    <property type="entry name" value="HYALURONATE LYASE"/>
    <property type="match status" value="1"/>
</dbReference>
<dbReference type="Pfam" id="PF08124">
    <property type="entry name" value="Lyase_8_N"/>
    <property type="match status" value="1"/>
</dbReference>
<dbReference type="CDD" id="cd01083">
    <property type="entry name" value="GAG_Lyase"/>
    <property type="match status" value="1"/>
</dbReference>
<dbReference type="Gene3D" id="1.50.10.100">
    <property type="entry name" value="Chondroitin AC/alginate lyase"/>
    <property type="match status" value="1"/>
</dbReference>
<dbReference type="InterPro" id="IPR004103">
    <property type="entry name" value="Lyase_8_C"/>
</dbReference>
<dbReference type="PANTHER" id="PTHR38481:SF1">
    <property type="entry name" value="HYALURONATE LYASE"/>
    <property type="match status" value="1"/>
</dbReference>
<feature type="signal peptide" evidence="4">
    <location>
        <begin position="1"/>
        <end position="20"/>
    </location>
</feature>
<dbReference type="SUPFAM" id="SSF49785">
    <property type="entry name" value="Galactose-binding domain-like"/>
    <property type="match status" value="1"/>
</dbReference>
<dbReference type="InterPro" id="IPR013783">
    <property type="entry name" value="Ig-like_fold"/>
</dbReference>
<dbReference type="Pfam" id="PF22637">
    <property type="entry name" value="CBM_4_9_1"/>
    <property type="match status" value="1"/>
</dbReference>
<dbReference type="InterPro" id="IPR003343">
    <property type="entry name" value="Big_2"/>
</dbReference>
<sequence>MNKKVSMLVLANLLLSLVPASPPFYVSATNRAEAAAVNLMTNGGFEQTTTTLDANWSGVTTPAPSGWGLWIPTGSGKAPNKTVNVSLDYTVYHEGNSSILFDAFATSRVSVNQSVLSVVPGKSYRLKVWVKTDNVTGTGAYFRTQYYNTSKVGDGPASAKLLGTNDWTMQQVFMTIPAGVTKLVIEPFLETGKGKVWFDDISLEEYNGLTGISLNSTAVSMAKDTSLTLTPVFTPAQAADKTVVWNSSNPSVATVDGAGVVASVGIGSTTITVATTDGSIKAQCLVNVESAATFQAYDQLRLKWYSKLTGGDRYDAADSDIAANLVNMVNSVTNVNATGFWDTLNKAGNRTFLWSDLTSTTVSAQMTTAYGRLKSMALAYLLPGSSLYRNSALRDDIKGALDWMYANRYNEAKAEYDNWWDWEIGTPQALNDILVLMYDDLTPEQLANNLKAVDRFVPDPKKRTLNNVVETGANLLDKALVVTMRGVIGKNSAKIVQGRDPIGPEFIYTDHGDGVYRDGSLVQHSNIAYTAGYGAVWLSRAADMTYLLNGSPWPVTDPNVNNVYKWVSDTFEPVIYKGLFMDMVNGRGISRQVTGSARSTITTLLRLAEGAPSDVALSIKQMAKAWMLADTTYANYVEGLPIYELTLVKAVMNDPAISPRAELVKNQVFAGMDRIVHLRDGFGFAVSLFSDRISAFEKGNNENLKGWYTGIGMTYLYDQDLTQYRKDFWPTVDAFRLPGTTTNGSGKGVTPGEWTSYMNTKNWVGGTTLDGQYGAAGMDFSLDKVTGSDLQGKKSWFMFDDEIVALGAGISSQKAGPQSVETIVDNRKINDAGTNELTVNGSAKPSQLGWSETMDNVQWAHLAGNAPGTDIGYYFPQPSSLYGLREARTGSWSDINSGQPSTPVTRNYVSLAFEHGATPSNASYAYVMLPHKDRAATALYSQSPDVVIVSNTVDVHAIKEKKLGITAANFWNPGSADFITAYNPSSVMVKETSDELSVAVSDPTQKQSAIVLELNKPGLTLDHGDSTVHVLQTMPTLKLEVQVAGSIGTTHTVTFKKDTAGPSIAPTVTMNVYWTDSSSLQFAISDPVSGIANQSVTLDGTAISNPYTIQPLSLSVGQHEVQVKATDGAGNESTASYALQVQMDIAHLAEAVNYAYQQGWIQQQGVNSLLAKIANVQNHAGDKPGQNVLNALENEIQAQAGKKIDAAFAEQFLKALALITS</sequence>
<dbReference type="SUPFAM" id="SSF49863">
    <property type="entry name" value="Hyaluronate lyase-like, C-terminal domain"/>
    <property type="match status" value="1"/>
</dbReference>
<protein>
    <submittedName>
        <fullName evidence="6">Polysaccharide lyase family 8 super-sandwich domain-containing protein</fullName>
    </submittedName>
</protein>
<dbReference type="Pfam" id="PF02368">
    <property type="entry name" value="Big_2"/>
    <property type="match status" value="1"/>
</dbReference>
<proteinExistence type="inferred from homology"/>
<evidence type="ECO:0000256" key="2">
    <source>
        <dbReference type="ARBA" id="ARBA00022729"/>
    </source>
</evidence>
<dbReference type="SUPFAM" id="SSF49373">
    <property type="entry name" value="Invasin/intimin cell-adhesion fragments"/>
    <property type="match status" value="1"/>
</dbReference>
<evidence type="ECO:0000256" key="1">
    <source>
        <dbReference type="ARBA" id="ARBA00006699"/>
    </source>
</evidence>
<dbReference type="InterPro" id="IPR012970">
    <property type="entry name" value="Lyase_8_alpha_N"/>
</dbReference>
<dbReference type="Proteomes" id="UP001596044">
    <property type="component" value="Unassembled WGS sequence"/>
</dbReference>
<dbReference type="Pfam" id="PF02278">
    <property type="entry name" value="Lyase_8"/>
    <property type="match status" value="1"/>
</dbReference>
<dbReference type="RefSeq" id="WP_270885710.1">
    <property type="nucleotide sequence ID" value="NZ_JAQFVF010000089.1"/>
</dbReference>
<dbReference type="InterPro" id="IPR011071">
    <property type="entry name" value="Lyase_8-like_C"/>
</dbReference>
<dbReference type="EMBL" id="JBHSMJ010000025">
    <property type="protein sequence ID" value="MFC5450372.1"/>
    <property type="molecule type" value="Genomic_DNA"/>
</dbReference>
<organism evidence="6 7">
    <name type="scientific">Paenibacillus aestuarii</name>
    <dbReference type="NCBI Taxonomy" id="516965"/>
    <lineage>
        <taxon>Bacteria</taxon>
        <taxon>Bacillati</taxon>
        <taxon>Bacillota</taxon>
        <taxon>Bacilli</taxon>
        <taxon>Bacillales</taxon>
        <taxon>Paenibacillaceae</taxon>
        <taxon>Paenibacillus</taxon>
    </lineage>
</organism>
<comment type="caution">
    <text evidence="6">The sequence shown here is derived from an EMBL/GenBank/DDBJ whole genome shotgun (WGS) entry which is preliminary data.</text>
</comment>
<evidence type="ECO:0000259" key="5">
    <source>
        <dbReference type="SMART" id="SM00635"/>
    </source>
</evidence>
<dbReference type="GO" id="GO:0016829">
    <property type="term" value="F:lyase activity"/>
    <property type="evidence" value="ECO:0007669"/>
    <property type="project" value="UniProtKB-KW"/>
</dbReference>
<feature type="chain" id="PRO_5046910869" evidence="4">
    <location>
        <begin position="21"/>
        <end position="1221"/>
    </location>
</feature>
<dbReference type="InterPro" id="IPR038970">
    <property type="entry name" value="Lyase_8"/>
</dbReference>
<dbReference type="InterPro" id="IPR008929">
    <property type="entry name" value="Chondroitin_lyas"/>
</dbReference>
<keyword evidence="2 4" id="KW-0732">Signal</keyword>
<comment type="similarity">
    <text evidence="1">Belongs to the polysaccharide lyase 8 family.</text>
</comment>
<dbReference type="InterPro" id="IPR014718">
    <property type="entry name" value="GH-type_carb-bd"/>
</dbReference>
<accession>A0ABW0KBD0</accession>
<evidence type="ECO:0000256" key="3">
    <source>
        <dbReference type="ARBA" id="ARBA00023239"/>
    </source>
</evidence>
<dbReference type="InterPro" id="IPR003159">
    <property type="entry name" value="Lyase_8_central_dom"/>
</dbReference>
<dbReference type="Gene3D" id="2.60.40.1080">
    <property type="match status" value="1"/>
</dbReference>
<keyword evidence="7" id="KW-1185">Reference proteome</keyword>
<dbReference type="Gene3D" id="2.60.40.10">
    <property type="entry name" value="Immunoglobulins"/>
    <property type="match status" value="1"/>
</dbReference>
<feature type="domain" description="BIG2" evidence="5">
    <location>
        <begin position="208"/>
        <end position="285"/>
    </location>
</feature>
<name>A0ABW0KBD0_9BACL</name>
<dbReference type="InterPro" id="IPR008964">
    <property type="entry name" value="Invasin/intimin_cell_adhesion"/>
</dbReference>
<dbReference type="SUPFAM" id="SSF48230">
    <property type="entry name" value="Chondroitin AC/alginate lyase"/>
    <property type="match status" value="1"/>
</dbReference>
<keyword evidence="3 6" id="KW-0456">Lyase</keyword>
<dbReference type="InterPro" id="IPR011013">
    <property type="entry name" value="Gal_mutarotase_sf_dom"/>
</dbReference>
<reference evidence="7" key="1">
    <citation type="journal article" date="2019" name="Int. J. Syst. Evol. Microbiol.">
        <title>The Global Catalogue of Microorganisms (GCM) 10K type strain sequencing project: providing services to taxonomists for standard genome sequencing and annotation.</title>
        <authorList>
            <consortium name="The Broad Institute Genomics Platform"/>
            <consortium name="The Broad Institute Genome Sequencing Center for Infectious Disease"/>
            <person name="Wu L."/>
            <person name="Ma J."/>
        </authorList>
    </citation>
    <scope>NUCLEOTIDE SEQUENCE [LARGE SCALE GENOMIC DNA]</scope>
    <source>
        <strain evidence="7">KACC 11904</strain>
    </source>
</reference>
<gene>
    <name evidence="6" type="ORF">ACFPOG_19145</name>
</gene>
<dbReference type="InterPro" id="IPR054563">
    <property type="entry name" value="HylB-like_N"/>
</dbReference>